<dbReference type="SUPFAM" id="SSF46785">
    <property type="entry name" value="Winged helix' DNA-binding domain"/>
    <property type="match status" value="1"/>
</dbReference>
<dbReference type="InterPro" id="IPR036388">
    <property type="entry name" value="WH-like_DNA-bd_sf"/>
</dbReference>
<dbReference type="InterPro" id="IPR000847">
    <property type="entry name" value="LysR_HTH_N"/>
</dbReference>
<dbReference type="Gene3D" id="3.40.190.290">
    <property type="match status" value="1"/>
</dbReference>
<organism evidence="6">
    <name type="scientific">Ralstonia solanacearum</name>
    <name type="common">Pseudomonas solanacearum</name>
    <dbReference type="NCBI Taxonomy" id="305"/>
    <lineage>
        <taxon>Bacteria</taxon>
        <taxon>Pseudomonadati</taxon>
        <taxon>Pseudomonadota</taxon>
        <taxon>Betaproteobacteria</taxon>
        <taxon>Burkholderiales</taxon>
        <taxon>Burkholderiaceae</taxon>
        <taxon>Ralstonia</taxon>
        <taxon>Ralstonia solanacearum species complex</taxon>
    </lineage>
</organism>
<dbReference type="PRINTS" id="PR00039">
    <property type="entry name" value="HTHLYSR"/>
</dbReference>
<evidence type="ECO:0000256" key="1">
    <source>
        <dbReference type="ARBA" id="ARBA00009437"/>
    </source>
</evidence>
<keyword evidence="2" id="KW-0805">Transcription regulation</keyword>
<feature type="domain" description="HTH lysR-type" evidence="5">
    <location>
        <begin position="19"/>
        <end position="69"/>
    </location>
</feature>
<dbReference type="InterPro" id="IPR005119">
    <property type="entry name" value="LysR_subst-bd"/>
</dbReference>
<dbReference type="PATRIC" id="fig|305.109.peg.5047"/>
<dbReference type="InterPro" id="IPR058163">
    <property type="entry name" value="LysR-type_TF_proteobact-type"/>
</dbReference>
<evidence type="ECO:0000256" key="4">
    <source>
        <dbReference type="ARBA" id="ARBA00023163"/>
    </source>
</evidence>
<sequence length="339" mass="37366">MTDGLMKTDMRGRLDGVAVFVEAVEAGGFARAAERLALSRSAVGKAIARLESRLGVRLFHRTTRTQNLTEDGQIYYERCLRAIEELRAAESLLESGKQEVAGRLRITMPVLFGRYCVAPILLDFACQHPKLELELSFGDRPVDMIAEGFDLGIRNGALGEATGLCARPLATQPKVLCASPAYLKARGEPDTIEALAAHDVLIHWRTGHPYPWLLPDADGRLTEVRLASRLRFDDLEVTADAAVAGMGITWLPHWLVCDRIRAGALTVLWEDRPAASMDSHAIWPATDYMPLRVRLAIDTLVEKLPLVRGMETPIVRPGWQAQRVTAGGASSPRGTRRTR</sequence>
<dbReference type="FunFam" id="1.10.10.10:FF:000001">
    <property type="entry name" value="LysR family transcriptional regulator"/>
    <property type="match status" value="1"/>
</dbReference>
<dbReference type="Pfam" id="PF03466">
    <property type="entry name" value="LysR_substrate"/>
    <property type="match status" value="1"/>
</dbReference>
<dbReference type="GO" id="GO:0003677">
    <property type="term" value="F:DNA binding"/>
    <property type="evidence" value="ECO:0007669"/>
    <property type="project" value="UniProtKB-KW"/>
</dbReference>
<dbReference type="PANTHER" id="PTHR30537">
    <property type="entry name" value="HTH-TYPE TRANSCRIPTIONAL REGULATOR"/>
    <property type="match status" value="1"/>
</dbReference>
<evidence type="ECO:0000313" key="6">
    <source>
        <dbReference type="EMBL" id="CUV19290.1"/>
    </source>
</evidence>
<name>A0A0S4UAL1_RALSL</name>
<accession>A0A0S4UAL1</accession>
<keyword evidence="4" id="KW-0804">Transcription</keyword>
<dbReference type="PROSITE" id="PS50931">
    <property type="entry name" value="HTH_LYSR"/>
    <property type="match status" value="1"/>
</dbReference>
<dbReference type="Pfam" id="PF00126">
    <property type="entry name" value="HTH_1"/>
    <property type="match status" value="1"/>
</dbReference>
<protein>
    <submittedName>
        <fullName evidence="6">Transcriptional regulator</fullName>
    </submittedName>
</protein>
<dbReference type="CDD" id="cd08475">
    <property type="entry name" value="PBP2_CrgA_like_6"/>
    <property type="match status" value="1"/>
</dbReference>
<dbReference type="AlphaFoldDB" id="A0A0S4UAL1"/>
<dbReference type="Gene3D" id="1.10.10.10">
    <property type="entry name" value="Winged helix-like DNA-binding domain superfamily/Winged helix DNA-binding domain"/>
    <property type="match status" value="1"/>
</dbReference>
<dbReference type="EMBL" id="LN899821">
    <property type="protein sequence ID" value="CUV19290.1"/>
    <property type="molecule type" value="Genomic_DNA"/>
</dbReference>
<dbReference type="PANTHER" id="PTHR30537:SF5">
    <property type="entry name" value="HTH-TYPE TRANSCRIPTIONAL ACTIVATOR TTDR-RELATED"/>
    <property type="match status" value="1"/>
</dbReference>
<dbReference type="SUPFAM" id="SSF53850">
    <property type="entry name" value="Periplasmic binding protein-like II"/>
    <property type="match status" value="1"/>
</dbReference>
<reference evidence="6" key="1">
    <citation type="submission" date="2015-10" db="EMBL/GenBank/DDBJ databases">
        <authorList>
            <person name="Gilbert D.G."/>
        </authorList>
    </citation>
    <scope>NUCLEOTIDE SEQUENCE</scope>
    <source>
        <strain evidence="6">Phyl III-seqv23</strain>
    </source>
</reference>
<gene>
    <name evidence="6" type="ORF">PSS4_v1_990019</name>
</gene>
<keyword evidence="3" id="KW-0238">DNA-binding</keyword>
<proteinExistence type="inferred from homology"/>
<evidence type="ECO:0000256" key="3">
    <source>
        <dbReference type="ARBA" id="ARBA00023125"/>
    </source>
</evidence>
<comment type="similarity">
    <text evidence="1">Belongs to the LysR transcriptional regulatory family.</text>
</comment>
<dbReference type="GO" id="GO:0003700">
    <property type="term" value="F:DNA-binding transcription factor activity"/>
    <property type="evidence" value="ECO:0007669"/>
    <property type="project" value="InterPro"/>
</dbReference>
<dbReference type="InterPro" id="IPR036390">
    <property type="entry name" value="WH_DNA-bd_sf"/>
</dbReference>
<evidence type="ECO:0000259" key="5">
    <source>
        <dbReference type="PROSITE" id="PS50931"/>
    </source>
</evidence>
<evidence type="ECO:0000256" key="2">
    <source>
        <dbReference type="ARBA" id="ARBA00023015"/>
    </source>
</evidence>